<reference evidence="6 7" key="1">
    <citation type="submission" date="2023-11" db="EMBL/GenBank/DDBJ databases">
        <authorList>
            <person name="Val-Calvo J."/>
            <person name="Scortti M."/>
            <person name="Vazquez-Boland J."/>
        </authorList>
    </citation>
    <scope>NUCLEOTIDE SEQUENCE [LARGE SCALE GENOMIC DNA]</scope>
    <source>
        <strain evidence="6 7">PAM 2766</strain>
    </source>
</reference>
<evidence type="ECO:0000313" key="6">
    <source>
        <dbReference type="EMBL" id="MFM1722409.1"/>
    </source>
</evidence>
<sequence>MAYLARAERRRSIVEAAATVVARDGLSAVTARTVADELGGSPGQIHHHFTSTDELAAEAWRRYAAREIDAYESAVVDLEPLEALTEFFRDLLGDTDGHAMARWAEAAAHAQLRTPVADSYIESLARLTDVLASVLVRRADGVAGAREAAGRLLMLAVGLAGVARITDHPPVSVSAVMLSALHAECPT</sequence>
<organism evidence="6 7">
    <name type="scientific">Rhodococcus parequi</name>
    <dbReference type="NCBI Taxonomy" id="3137122"/>
    <lineage>
        <taxon>Bacteria</taxon>
        <taxon>Bacillati</taxon>
        <taxon>Actinomycetota</taxon>
        <taxon>Actinomycetes</taxon>
        <taxon>Mycobacteriales</taxon>
        <taxon>Nocardiaceae</taxon>
        <taxon>Rhodococcus</taxon>
    </lineage>
</organism>
<accession>A0ABW9FA56</accession>
<dbReference type="Gene3D" id="1.10.357.10">
    <property type="entry name" value="Tetracycline Repressor, domain 2"/>
    <property type="match status" value="1"/>
</dbReference>
<dbReference type="RefSeq" id="WP_420162964.1">
    <property type="nucleotide sequence ID" value="NZ_JBDLNV010000001.1"/>
</dbReference>
<protein>
    <submittedName>
        <fullName evidence="6">TetR family transcriptional regulator</fullName>
    </submittedName>
</protein>
<keyword evidence="2 4" id="KW-0238">DNA-binding</keyword>
<feature type="domain" description="HTH tetR-type" evidence="5">
    <location>
        <begin position="7"/>
        <end position="67"/>
    </location>
</feature>
<feature type="DNA-binding region" description="H-T-H motif" evidence="4">
    <location>
        <begin position="30"/>
        <end position="49"/>
    </location>
</feature>
<evidence type="ECO:0000259" key="5">
    <source>
        <dbReference type="PROSITE" id="PS50977"/>
    </source>
</evidence>
<dbReference type="Pfam" id="PF00440">
    <property type="entry name" value="TetR_N"/>
    <property type="match status" value="1"/>
</dbReference>
<dbReference type="PANTHER" id="PTHR47506">
    <property type="entry name" value="TRANSCRIPTIONAL REGULATORY PROTEIN"/>
    <property type="match status" value="1"/>
</dbReference>
<evidence type="ECO:0000256" key="4">
    <source>
        <dbReference type="PROSITE-ProRule" id="PRU00335"/>
    </source>
</evidence>
<name>A0ABW9FA56_9NOCA</name>
<dbReference type="EMBL" id="JBDLNV010000001">
    <property type="protein sequence ID" value="MFM1722409.1"/>
    <property type="molecule type" value="Genomic_DNA"/>
</dbReference>
<gene>
    <name evidence="6" type="ORF">ABEU20_000963</name>
</gene>
<keyword evidence="3" id="KW-0804">Transcription</keyword>
<evidence type="ECO:0000256" key="3">
    <source>
        <dbReference type="ARBA" id="ARBA00023163"/>
    </source>
</evidence>
<dbReference type="PANTHER" id="PTHR47506:SF1">
    <property type="entry name" value="HTH-TYPE TRANSCRIPTIONAL REGULATOR YJDC"/>
    <property type="match status" value="1"/>
</dbReference>
<dbReference type="InterPro" id="IPR001647">
    <property type="entry name" value="HTH_TetR"/>
</dbReference>
<dbReference type="SUPFAM" id="SSF46689">
    <property type="entry name" value="Homeodomain-like"/>
    <property type="match status" value="1"/>
</dbReference>
<keyword evidence="7" id="KW-1185">Reference proteome</keyword>
<proteinExistence type="predicted"/>
<keyword evidence="1" id="KW-0805">Transcription regulation</keyword>
<dbReference type="InterPro" id="IPR009057">
    <property type="entry name" value="Homeodomain-like_sf"/>
</dbReference>
<dbReference type="Proteomes" id="UP001629745">
    <property type="component" value="Unassembled WGS sequence"/>
</dbReference>
<evidence type="ECO:0000313" key="7">
    <source>
        <dbReference type="Proteomes" id="UP001629745"/>
    </source>
</evidence>
<comment type="caution">
    <text evidence="6">The sequence shown here is derived from an EMBL/GenBank/DDBJ whole genome shotgun (WGS) entry which is preliminary data.</text>
</comment>
<evidence type="ECO:0000256" key="1">
    <source>
        <dbReference type="ARBA" id="ARBA00023015"/>
    </source>
</evidence>
<evidence type="ECO:0000256" key="2">
    <source>
        <dbReference type="ARBA" id="ARBA00023125"/>
    </source>
</evidence>
<dbReference type="PROSITE" id="PS50977">
    <property type="entry name" value="HTH_TETR_2"/>
    <property type="match status" value="1"/>
</dbReference>